<dbReference type="InterPro" id="IPR018247">
    <property type="entry name" value="EF_Hand_1_Ca_BS"/>
</dbReference>
<evidence type="ECO:0000259" key="6">
    <source>
        <dbReference type="Pfam" id="PF24346"/>
    </source>
</evidence>
<gene>
    <name evidence="7" type="ORF">ACFQ1Q_09030</name>
</gene>
<accession>A0ABW3NAR3</accession>
<feature type="non-terminal residue" evidence="7">
    <location>
        <position position="1"/>
    </location>
</feature>
<dbReference type="NCBIfam" id="TIGR04131">
    <property type="entry name" value="Bac_Flav_CTERM"/>
    <property type="match status" value="1"/>
</dbReference>
<comment type="caution">
    <text evidence="7">The sequence shown here is derived from an EMBL/GenBank/DDBJ whole genome shotgun (WGS) entry which is preliminary data.</text>
</comment>
<evidence type="ECO:0000256" key="5">
    <source>
        <dbReference type="SAM" id="MobiDB-lite"/>
    </source>
</evidence>
<name>A0ABW3NAR3_9FLAO</name>
<organism evidence="7 8">
    <name type="scientific">Winogradskyella litorisediminis</name>
    <dbReference type="NCBI Taxonomy" id="1156618"/>
    <lineage>
        <taxon>Bacteria</taxon>
        <taxon>Pseudomonadati</taxon>
        <taxon>Bacteroidota</taxon>
        <taxon>Flavobacteriia</taxon>
        <taxon>Flavobacteriales</taxon>
        <taxon>Flavobacteriaceae</taxon>
        <taxon>Winogradskyella</taxon>
    </lineage>
</organism>
<evidence type="ECO:0000256" key="4">
    <source>
        <dbReference type="ARBA" id="ARBA00022837"/>
    </source>
</evidence>
<dbReference type="InterPro" id="IPR055354">
    <property type="entry name" value="DUF7507"/>
</dbReference>
<protein>
    <submittedName>
        <fullName evidence="7">Gliding motility-associated C-terminal domain-containing protein</fullName>
    </submittedName>
</protein>
<evidence type="ECO:0000256" key="1">
    <source>
        <dbReference type="ARBA" id="ARBA00004613"/>
    </source>
</evidence>
<evidence type="ECO:0000313" key="7">
    <source>
        <dbReference type="EMBL" id="MFD1063386.1"/>
    </source>
</evidence>
<keyword evidence="4" id="KW-0106">Calcium</keyword>
<feature type="region of interest" description="Disordered" evidence="5">
    <location>
        <begin position="122"/>
        <end position="143"/>
    </location>
</feature>
<evidence type="ECO:0000313" key="8">
    <source>
        <dbReference type="Proteomes" id="UP001597013"/>
    </source>
</evidence>
<dbReference type="Pfam" id="PF13585">
    <property type="entry name" value="CHU_C"/>
    <property type="match status" value="1"/>
</dbReference>
<evidence type="ECO:0000256" key="2">
    <source>
        <dbReference type="ARBA" id="ARBA00022525"/>
    </source>
</evidence>
<keyword evidence="3" id="KW-0732">Signal</keyword>
<keyword evidence="2" id="KW-0964">Secreted</keyword>
<dbReference type="Pfam" id="PF24346">
    <property type="entry name" value="DUF7507"/>
    <property type="match status" value="1"/>
</dbReference>
<keyword evidence="8" id="KW-1185">Reference proteome</keyword>
<sequence>GTDPTDPCEGGDLANVDLMNTTTDWYTADCDGDGVPNGIEVDPDMTGTPGPGNTDPNDPCDFNMNDITVTQSGDWLIADCDGDGVTNGDEINDGTDPTDPCEFIAGSITGPQTGDWLLADCDGDGEDNGTETANGTDPTDPCEGGDLANVDLMDTTSDWYTADCDGDGVINGTEVDPDMTGTPGPDNTDPNDPCDFNEIDITLPQSGDWLISDCDGDGVTNEDEMNSGTDPLDPCDFIGTDITLPITTTVLCRPELEVTKTFVTTGENVGDTVTFTIEIENTGNVVLNGLDIIDTFTDIAGNPLDLTTGPIYVDSTLGSNEGTLIPGEVAIYTATYVLTPEAINAGGISNTAEALAIATNDGVIVRDISDDGDDTDGNFSDDPTILSLGCLTIFNEFSPNGDGVNETFVINCIDQFPNNKLEIYNRWGNIVYSMNGYNNTFDGKSNGRSVVNAPDLLPVGTYYYVLDLGDGSEPRVGWLYINR</sequence>
<dbReference type="InterPro" id="IPR059100">
    <property type="entry name" value="TSP3_bac"/>
</dbReference>
<dbReference type="Pfam" id="PF18884">
    <property type="entry name" value="TSP3_bac"/>
    <property type="match status" value="2"/>
</dbReference>
<reference evidence="8" key="1">
    <citation type="journal article" date="2019" name="Int. J. Syst. Evol. Microbiol.">
        <title>The Global Catalogue of Microorganisms (GCM) 10K type strain sequencing project: providing services to taxonomists for standard genome sequencing and annotation.</title>
        <authorList>
            <consortium name="The Broad Institute Genomics Platform"/>
            <consortium name="The Broad Institute Genome Sequencing Center for Infectious Disease"/>
            <person name="Wu L."/>
            <person name="Ma J."/>
        </authorList>
    </citation>
    <scope>NUCLEOTIDE SEQUENCE [LARGE SCALE GENOMIC DNA]</scope>
    <source>
        <strain evidence="8">CCUG 62215</strain>
    </source>
</reference>
<evidence type="ECO:0000256" key="3">
    <source>
        <dbReference type="ARBA" id="ARBA00022729"/>
    </source>
</evidence>
<comment type="subcellular location">
    <subcellularLocation>
        <location evidence="1">Secreted</location>
    </subcellularLocation>
</comment>
<feature type="domain" description="DUF7507" evidence="6">
    <location>
        <begin position="254"/>
        <end position="360"/>
    </location>
</feature>
<proteinExistence type="predicted"/>
<dbReference type="RefSeq" id="WP_386130225.1">
    <property type="nucleotide sequence ID" value="NZ_JBHTJL010000011.1"/>
</dbReference>
<dbReference type="PROSITE" id="PS00018">
    <property type="entry name" value="EF_HAND_1"/>
    <property type="match status" value="1"/>
</dbReference>
<dbReference type="Proteomes" id="UP001597013">
    <property type="component" value="Unassembled WGS sequence"/>
</dbReference>
<dbReference type="InterPro" id="IPR026341">
    <property type="entry name" value="T9SS_type_B"/>
</dbReference>
<dbReference type="EMBL" id="JBHTJL010000011">
    <property type="protein sequence ID" value="MFD1063386.1"/>
    <property type="molecule type" value="Genomic_DNA"/>
</dbReference>